<feature type="compositionally biased region" description="Polar residues" evidence="1">
    <location>
        <begin position="1"/>
        <end position="12"/>
    </location>
</feature>
<dbReference type="EMBL" id="JAGKQQ010000001">
    <property type="protein sequence ID" value="MBP3956898.1"/>
    <property type="molecule type" value="Genomic_DNA"/>
</dbReference>
<evidence type="ECO:0000313" key="2">
    <source>
        <dbReference type="EMBL" id="MBP3956898.1"/>
    </source>
</evidence>
<reference evidence="2 3" key="1">
    <citation type="submission" date="2021-04" db="EMBL/GenBank/DDBJ databases">
        <authorList>
            <person name="Ivanova A."/>
        </authorList>
    </citation>
    <scope>NUCLEOTIDE SEQUENCE [LARGE SCALE GENOMIC DNA]</scope>
    <source>
        <strain evidence="2 3">G18</strain>
    </source>
</reference>
<organism evidence="2 3">
    <name type="scientific">Gemmata palustris</name>
    <dbReference type="NCBI Taxonomy" id="2822762"/>
    <lineage>
        <taxon>Bacteria</taxon>
        <taxon>Pseudomonadati</taxon>
        <taxon>Planctomycetota</taxon>
        <taxon>Planctomycetia</taxon>
        <taxon>Gemmatales</taxon>
        <taxon>Gemmataceae</taxon>
        <taxon>Gemmata</taxon>
    </lineage>
</organism>
<sequence>MSWLRSNGENPSNPVPPQLPKLTDDLGYKTVLDRRDKVAAEHRAVRGDRDDVEKSLVTFGDTRPLSDVQIEAMRITSDGASAEQQEHRRLAERGRELAHQEEVLATALGMMEEKLRGECSRARAKLSLEVFEKSYRPAVRNAAKALLSAVREMLDLRKFQGEIRAADLLDGPNTLMPLPLYELDGRLDPLKLIPALEEQEFITAEEARALRTEFATNG</sequence>
<proteinExistence type="predicted"/>
<protein>
    <submittedName>
        <fullName evidence="2">Uncharacterized protein</fullName>
    </submittedName>
</protein>
<feature type="region of interest" description="Disordered" evidence="1">
    <location>
        <begin position="1"/>
        <end position="25"/>
    </location>
</feature>
<evidence type="ECO:0000313" key="3">
    <source>
        <dbReference type="Proteomes" id="UP000676565"/>
    </source>
</evidence>
<accession>A0ABS5BT41</accession>
<keyword evidence="3" id="KW-1185">Reference proteome</keyword>
<evidence type="ECO:0000256" key="1">
    <source>
        <dbReference type="SAM" id="MobiDB-lite"/>
    </source>
</evidence>
<comment type="caution">
    <text evidence="2">The sequence shown here is derived from an EMBL/GenBank/DDBJ whole genome shotgun (WGS) entry which is preliminary data.</text>
</comment>
<name>A0ABS5BT41_9BACT</name>
<dbReference type="RefSeq" id="WP_210655457.1">
    <property type="nucleotide sequence ID" value="NZ_JAGKQQ010000001.1"/>
</dbReference>
<gene>
    <name evidence="2" type="ORF">J8F10_16625</name>
</gene>
<dbReference type="Proteomes" id="UP000676565">
    <property type="component" value="Unassembled WGS sequence"/>
</dbReference>